<evidence type="ECO:0000256" key="6">
    <source>
        <dbReference type="ARBA" id="ARBA00034617"/>
    </source>
</evidence>
<sequence>MELPDWLADAVPEDLEDAVIAGGETHPPVESVRLNGPPGTGKTTQQALRVAYLIEEEGTDPDDITLVTYRRALANAVEKRLKAWGVLDEDEELKYWTTIHAAANRANKVLSGDSRQNNSGLGPAVTGREKYVFCEQVLNVDFVAARPWEDTRGQLLMDTFGWMRNNLLNPADQSDVRQCPHYEDLKTEWPGVDVPTLWGQYEDWKAQHGLCDFWEILEEAQTGELPPTDVVVIDEYHDATPLMASVSERWIDAAGTAIVAGDPLQVVNAYAGASPRFFTERLDDLPEILLDTSFRVPEEHWQAATYMLEKEFNAPPVKRDGRGEIRTYRSPIFEHDSYNDEWRVPGESLPGSPAGIWADVIEGTENRSVLYLARTQKQAAGISRALDKAGIIHDAQDDVGGWNGRRLRLYNALRKLERVPRTYANETHGAGLNRYTGDTGDAANVRLTADQAAVMIEHANAATLDMSRSDAEALAARIRDDEVPMRIDDLEEHVRPEFWQTYTSAEASVSELLKAGEIADHDKEALKRALARNTGLATDLSGTRVLTIHASKGSEATDVVVYDGITATIAGEMERSEKARRNEARSWYVALSRASERLHLMYDGFDWMQPFLPKDLAQRAARAAQRHAPAVTDGGETR</sequence>
<dbReference type="GO" id="GO:0003677">
    <property type="term" value="F:DNA binding"/>
    <property type="evidence" value="ECO:0007669"/>
    <property type="project" value="InterPro"/>
</dbReference>
<dbReference type="EMBL" id="CP027033">
    <property type="protein sequence ID" value="AXR80721.1"/>
    <property type="molecule type" value="Genomic_DNA"/>
</dbReference>
<evidence type="ECO:0000256" key="9">
    <source>
        <dbReference type="PROSITE-ProRule" id="PRU00560"/>
    </source>
</evidence>
<evidence type="ECO:0000256" key="8">
    <source>
        <dbReference type="ARBA" id="ARBA00048988"/>
    </source>
</evidence>
<evidence type="ECO:0000256" key="4">
    <source>
        <dbReference type="ARBA" id="ARBA00022840"/>
    </source>
</evidence>
<evidence type="ECO:0000256" key="2">
    <source>
        <dbReference type="ARBA" id="ARBA00022801"/>
    </source>
</evidence>
<dbReference type="PANTHER" id="PTHR11070:SF2">
    <property type="entry name" value="ATP-DEPENDENT DNA HELICASE SRS2"/>
    <property type="match status" value="1"/>
</dbReference>
<dbReference type="Pfam" id="PF00580">
    <property type="entry name" value="UvrD-helicase"/>
    <property type="match status" value="1"/>
</dbReference>
<keyword evidence="5" id="KW-0413">Isomerase</keyword>
<dbReference type="SUPFAM" id="SSF52540">
    <property type="entry name" value="P-loop containing nucleoside triphosphate hydrolases"/>
    <property type="match status" value="1"/>
</dbReference>
<keyword evidence="4 9" id="KW-0067">ATP-binding</keyword>
<dbReference type="PROSITE" id="PS51198">
    <property type="entry name" value="UVRD_HELICASE_ATP_BIND"/>
    <property type="match status" value="1"/>
</dbReference>
<name>A0A346PMH6_9EURY</name>
<dbReference type="GO" id="GO:0000725">
    <property type="term" value="P:recombinational repair"/>
    <property type="evidence" value="ECO:0007669"/>
    <property type="project" value="TreeGrafter"/>
</dbReference>
<gene>
    <name evidence="11" type="ORF">AArcMg_0699</name>
</gene>
<comment type="catalytic activity">
    <reaction evidence="8">
        <text>ATP + H2O = ADP + phosphate + H(+)</text>
        <dbReference type="Rhea" id="RHEA:13065"/>
        <dbReference type="ChEBI" id="CHEBI:15377"/>
        <dbReference type="ChEBI" id="CHEBI:15378"/>
        <dbReference type="ChEBI" id="CHEBI:30616"/>
        <dbReference type="ChEBI" id="CHEBI:43474"/>
        <dbReference type="ChEBI" id="CHEBI:456216"/>
        <dbReference type="EC" id="5.6.2.4"/>
    </reaction>
</comment>
<dbReference type="EC" id="5.6.2.4" evidence="7"/>
<evidence type="ECO:0000313" key="12">
    <source>
        <dbReference type="Proteomes" id="UP000258613"/>
    </source>
</evidence>
<reference evidence="12" key="1">
    <citation type="submission" date="2018-02" db="EMBL/GenBank/DDBJ databases">
        <title>Phenotypic and genomic properties of facultatively anaerobic sulfur-reducing natronoarchaea from hypersaline soda lakes.</title>
        <authorList>
            <person name="Sorokin D.Y."/>
            <person name="Kublanov I.V."/>
            <person name="Roman P."/>
            <person name="Sinninghe Damste J.S."/>
            <person name="Golyshin P.N."/>
            <person name="Rojo D."/>
            <person name="Ciordia S."/>
            <person name="Mena M.D.C."/>
            <person name="Ferrer M."/>
            <person name="Messina E."/>
            <person name="Smedile F."/>
            <person name="La Spada G."/>
            <person name="La Cono V."/>
            <person name="Yakimov M.M."/>
        </authorList>
    </citation>
    <scope>NUCLEOTIDE SEQUENCE [LARGE SCALE GENOMIC DNA]</scope>
    <source>
        <strain evidence="12">AArc-Mg</strain>
    </source>
</reference>
<keyword evidence="12" id="KW-1185">Reference proteome</keyword>
<evidence type="ECO:0000256" key="1">
    <source>
        <dbReference type="ARBA" id="ARBA00022741"/>
    </source>
</evidence>
<protein>
    <recommendedName>
        <fullName evidence="7">DNA 3'-5' helicase</fullName>
        <ecNumber evidence="7">5.6.2.4</ecNumber>
    </recommendedName>
</protein>
<feature type="domain" description="UvrD-like helicase ATP-binding" evidence="10">
    <location>
        <begin position="15"/>
        <end position="297"/>
    </location>
</feature>
<dbReference type="InterPro" id="IPR014017">
    <property type="entry name" value="DNA_helicase_UvrD-like_C"/>
</dbReference>
<organism evidence="11 12">
    <name type="scientific">Natrarchaeobaculum sulfurireducens</name>
    <dbReference type="NCBI Taxonomy" id="2044521"/>
    <lineage>
        <taxon>Archaea</taxon>
        <taxon>Methanobacteriati</taxon>
        <taxon>Methanobacteriota</taxon>
        <taxon>Stenosarchaea group</taxon>
        <taxon>Halobacteria</taxon>
        <taxon>Halobacteriales</taxon>
        <taxon>Natrialbaceae</taxon>
        <taxon>Natrarchaeobaculum</taxon>
    </lineage>
</organism>
<dbReference type="GO" id="GO:0016787">
    <property type="term" value="F:hydrolase activity"/>
    <property type="evidence" value="ECO:0007669"/>
    <property type="project" value="UniProtKB-UniRule"/>
</dbReference>
<evidence type="ECO:0000256" key="5">
    <source>
        <dbReference type="ARBA" id="ARBA00023235"/>
    </source>
</evidence>
<proteinExistence type="predicted"/>
<dbReference type="GO" id="GO:0005524">
    <property type="term" value="F:ATP binding"/>
    <property type="evidence" value="ECO:0007669"/>
    <property type="project" value="UniProtKB-UniRule"/>
</dbReference>
<keyword evidence="1 9" id="KW-0547">Nucleotide-binding</keyword>
<dbReference type="PANTHER" id="PTHR11070">
    <property type="entry name" value="UVRD / RECB / PCRA DNA HELICASE FAMILY MEMBER"/>
    <property type="match status" value="1"/>
</dbReference>
<keyword evidence="3 9" id="KW-0347">Helicase</keyword>
<dbReference type="InterPro" id="IPR027417">
    <property type="entry name" value="P-loop_NTPase"/>
</dbReference>
<dbReference type="InterPro" id="IPR000212">
    <property type="entry name" value="DNA_helicase_UvrD/REP"/>
</dbReference>
<dbReference type="Proteomes" id="UP000258613">
    <property type="component" value="Chromosome"/>
</dbReference>
<accession>A0A346PMH6</accession>
<dbReference type="AlphaFoldDB" id="A0A346PMH6"/>
<dbReference type="GeneID" id="37641186"/>
<dbReference type="OrthoDB" id="203178at2157"/>
<keyword evidence="2 9" id="KW-0378">Hydrolase</keyword>
<dbReference type="Gene3D" id="3.40.50.300">
    <property type="entry name" value="P-loop containing nucleotide triphosphate hydrolases"/>
    <property type="match status" value="2"/>
</dbReference>
<dbReference type="Pfam" id="PF13361">
    <property type="entry name" value="UvrD_C"/>
    <property type="match status" value="1"/>
</dbReference>
<evidence type="ECO:0000256" key="7">
    <source>
        <dbReference type="ARBA" id="ARBA00034808"/>
    </source>
</evidence>
<dbReference type="GO" id="GO:0043138">
    <property type="term" value="F:3'-5' DNA helicase activity"/>
    <property type="evidence" value="ECO:0007669"/>
    <property type="project" value="TreeGrafter"/>
</dbReference>
<evidence type="ECO:0000313" key="11">
    <source>
        <dbReference type="EMBL" id="AXR80721.1"/>
    </source>
</evidence>
<dbReference type="RefSeq" id="WP_161958318.1">
    <property type="nucleotide sequence ID" value="NZ_CP027033.1"/>
</dbReference>
<comment type="catalytic activity">
    <reaction evidence="6">
        <text>Couples ATP hydrolysis with the unwinding of duplex DNA by translocating in the 3'-5' direction.</text>
        <dbReference type="EC" id="5.6.2.4"/>
    </reaction>
</comment>
<feature type="binding site" evidence="9">
    <location>
        <begin position="36"/>
        <end position="43"/>
    </location>
    <ligand>
        <name>ATP</name>
        <dbReference type="ChEBI" id="CHEBI:30616"/>
    </ligand>
</feature>
<dbReference type="KEGG" id="nag:AArcMg_0699"/>
<dbReference type="InterPro" id="IPR014016">
    <property type="entry name" value="UvrD-like_ATP-bd"/>
</dbReference>
<evidence type="ECO:0000259" key="10">
    <source>
        <dbReference type="PROSITE" id="PS51198"/>
    </source>
</evidence>
<evidence type="ECO:0000256" key="3">
    <source>
        <dbReference type="ARBA" id="ARBA00022806"/>
    </source>
</evidence>